<evidence type="ECO:0000313" key="3">
    <source>
        <dbReference type="Proteomes" id="UP001596147"/>
    </source>
</evidence>
<dbReference type="Proteomes" id="UP001596147">
    <property type="component" value="Unassembled WGS sequence"/>
</dbReference>
<keyword evidence="3" id="KW-1185">Reference proteome</keyword>
<gene>
    <name evidence="2" type="ORF">ACFPM4_13555</name>
</gene>
<reference evidence="3" key="1">
    <citation type="journal article" date="2019" name="Int. J. Syst. Evol. Microbiol.">
        <title>The Global Catalogue of Microorganisms (GCM) 10K type strain sequencing project: providing services to taxonomists for standard genome sequencing and annotation.</title>
        <authorList>
            <consortium name="The Broad Institute Genomics Platform"/>
            <consortium name="The Broad Institute Genome Sequencing Center for Infectious Disease"/>
            <person name="Wu L."/>
            <person name="Ma J."/>
        </authorList>
    </citation>
    <scope>NUCLEOTIDE SEQUENCE [LARGE SCALE GENOMIC DNA]</scope>
    <source>
        <strain evidence="3">CGMCC 1.12237</strain>
    </source>
</reference>
<evidence type="ECO:0000259" key="1">
    <source>
        <dbReference type="Pfam" id="PF09648"/>
    </source>
</evidence>
<dbReference type="InterPro" id="IPR018604">
    <property type="entry name" value="YycI-like"/>
</dbReference>
<dbReference type="Pfam" id="PF09648">
    <property type="entry name" value="YycI"/>
    <property type="match status" value="1"/>
</dbReference>
<feature type="domain" description="Regulatory protein YycH-like" evidence="1">
    <location>
        <begin position="35"/>
        <end position="249"/>
    </location>
</feature>
<protein>
    <submittedName>
        <fullName evidence="2">Two-component system regulatory protein YycI</fullName>
    </submittedName>
</protein>
<sequence>MDWSRIKTIFIVAFLILDLFLLSQLKAKTEFETKEDPTVEENLKTDGIDYSNLPSDHIKDQYLSANTKVFEETVLDTLTDQDAYLLESNTVIYSNLQKPISIGEDGDLTKLLQFVKTNVLFGDQYDLWEYNGEAKTVTFYQKVDDKFLFLNQSGQLVFTLNIDNQVVSYKQTMLDSFDPISDKEEVLSAFRGVESLYRKGMIKSESKIVKAELGYYTLVNMEATQVLTPTWRIIVEKDGIRENLLFNAIEGQIIVVPRGNEKNWSE</sequence>
<dbReference type="RefSeq" id="WP_382352747.1">
    <property type="nucleotide sequence ID" value="NZ_JBHSMC010000016.1"/>
</dbReference>
<dbReference type="EMBL" id="JBHSMC010000016">
    <property type="protein sequence ID" value="MFC5465774.1"/>
    <property type="molecule type" value="Genomic_DNA"/>
</dbReference>
<name>A0ABW0LJ45_9BACI</name>
<evidence type="ECO:0000313" key="2">
    <source>
        <dbReference type="EMBL" id="MFC5465774.1"/>
    </source>
</evidence>
<organism evidence="2 3">
    <name type="scientific">Lederbergia graminis</name>
    <dbReference type="NCBI Taxonomy" id="735518"/>
    <lineage>
        <taxon>Bacteria</taxon>
        <taxon>Bacillati</taxon>
        <taxon>Bacillota</taxon>
        <taxon>Bacilli</taxon>
        <taxon>Bacillales</taxon>
        <taxon>Bacillaceae</taxon>
        <taxon>Lederbergia</taxon>
    </lineage>
</organism>
<dbReference type="Gene3D" id="2.40.128.690">
    <property type="entry name" value="YycH protein, domain 3-like"/>
    <property type="match status" value="1"/>
</dbReference>
<proteinExistence type="predicted"/>
<comment type="caution">
    <text evidence="2">The sequence shown here is derived from an EMBL/GenBank/DDBJ whole genome shotgun (WGS) entry which is preliminary data.</text>
</comment>
<accession>A0ABW0LJ45</accession>